<sequence>MRVPKTILNECTVDGAAITTIAKGFINGNIFLKWIDHFTSSVPSYVPRPMLLICDECSPHVRLDTVERCERSQVLLVCLQPNATHLVQPLDVTVFHPFKRGITSENEKNAARSSVTTLSKESEVQVASKFFVEHVTGKQSNTKNVFVATGLFPPSIDMMVCQLGKFTGSTKHGDGLGLDAWLLIREKLRTEVFLLPPKRQKTLRHRSLST</sequence>
<gene>
    <name evidence="2" type="primary">AlNc14C15G1667</name>
    <name evidence="2" type="ORF">ALNC14_019040</name>
</gene>
<name>F0W3W6_9STRA</name>
<dbReference type="InterPro" id="IPR004875">
    <property type="entry name" value="DDE_SF_endonuclease_dom"/>
</dbReference>
<evidence type="ECO:0000313" key="2">
    <source>
        <dbReference type="EMBL" id="CCA15761.1"/>
    </source>
</evidence>
<organism evidence="2">
    <name type="scientific">Albugo laibachii Nc14</name>
    <dbReference type="NCBI Taxonomy" id="890382"/>
    <lineage>
        <taxon>Eukaryota</taxon>
        <taxon>Sar</taxon>
        <taxon>Stramenopiles</taxon>
        <taxon>Oomycota</taxon>
        <taxon>Peronosporomycetes</taxon>
        <taxon>Albuginales</taxon>
        <taxon>Albuginaceae</taxon>
        <taxon>Albugo</taxon>
    </lineage>
</organism>
<feature type="domain" description="DDE-1" evidence="1">
    <location>
        <begin position="20"/>
        <end position="112"/>
    </location>
</feature>
<protein>
    <submittedName>
        <fullName evidence="2">PREDICTED: similar to AGAP001049PA putative</fullName>
    </submittedName>
</protein>
<dbReference type="Pfam" id="PF03184">
    <property type="entry name" value="DDE_1"/>
    <property type="match status" value="1"/>
</dbReference>
<reference evidence="2" key="2">
    <citation type="submission" date="2011-02" db="EMBL/GenBank/DDBJ databases">
        <authorList>
            <person name="MacLean D."/>
        </authorList>
    </citation>
    <scope>NUCLEOTIDE SEQUENCE</scope>
</reference>
<dbReference type="AlphaFoldDB" id="F0W3W6"/>
<dbReference type="GO" id="GO:0003676">
    <property type="term" value="F:nucleic acid binding"/>
    <property type="evidence" value="ECO:0007669"/>
    <property type="project" value="InterPro"/>
</dbReference>
<dbReference type="HOGENOM" id="CLU_077827_0_0_1"/>
<proteinExistence type="predicted"/>
<dbReference type="EMBL" id="FR824060">
    <property type="protein sequence ID" value="CCA15761.1"/>
    <property type="molecule type" value="Genomic_DNA"/>
</dbReference>
<accession>F0W3W6</accession>
<evidence type="ECO:0000259" key="1">
    <source>
        <dbReference type="Pfam" id="PF03184"/>
    </source>
</evidence>
<reference evidence="2" key="1">
    <citation type="journal article" date="2011" name="PLoS Biol.">
        <title>Gene gain and loss during evolution of obligate parasitism in the white rust pathogen of Arabidopsis thaliana.</title>
        <authorList>
            <person name="Kemen E."/>
            <person name="Gardiner A."/>
            <person name="Schultz-Larsen T."/>
            <person name="Kemen A.C."/>
            <person name="Balmuth A.L."/>
            <person name="Robert-Seilaniantz A."/>
            <person name="Bailey K."/>
            <person name="Holub E."/>
            <person name="Studholme D.J."/>
            <person name="Maclean D."/>
            <person name="Jones J.D."/>
        </authorList>
    </citation>
    <scope>NUCLEOTIDE SEQUENCE</scope>
</reference>